<dbReference type="PANTHER" id="PTHR22946:SF9">
    <property type="entry name" value="POLYKETIDE TRANSFERASE AF380"/>
    <property type="match status" value="1"/>
</dbReference>
<feature type="compositionally biased region" description="Low complexity" evidence="3">
    <location>
        <begin position="333"/>
        <end position="342"/>
    </location>
</feature>
<feature type="domain" description="Peptidase S9 prolyl oligopeptidase catalytic" evidence="5">
    <location>
        <begin position="184"/>
        <end position="318"/>
    </location>
</feature>
<keyword evidence="4" id="KW-0732">Signal</keyword>
<dbReference type="PROSITE" id="PS51257">
    <property type="entry name" value="PROKAR_LIPOPROTEIN"/>
    <property type="match status" value="1"/>
</dbReference>
<dbReference type="InterPro" id="IPR029058">
    <property type="entry name" value="AB_hydrolase_fold"/>
</dbReference>
<dbReference type="InterPro" id="IPR001375">
    <property type="entry name" value="Peptidase_S9_cat"/>
</dbReference>
<feature type="signal peptide" evidence="4">
    <location>
        <begin position="1"/>
        <end position="25"/>
    </location>
</feature>
<feature type="region of interest" description="Disordered" evidence="3">
    <location>
        <begin position="28"/>
        <end position="110"/>
    </location>
</feature>
<protein>
    <submittedName>
        <fullName evidence="6">Pimeloyl-ACP methyl ester carboxylesterase</fullName>
    </submittedName>
</protein>
<feature type="compositionally biased region" description="Basic and acidic residues" evidence="3">
    <location>
        <begin position="292"/>
        <end position="308"/>
    </location>
</feature>
<dbReference type="Pfam" id="PF00326">
    <property type="entry name" value="Peptidase_S9"/>
    <property type="match status" value="1"/>
</dbReference>
<evidence type="ECO:0000313" key="7">
    <source>
        <dbReference type="Proteomes" id="UP000523079"/>
    </source>
</evidence>
<feature type="region of interest" description="Disordered" evidence="3">
    <location>
        <begin position="291"/>
        <end position="349"/>
    </location>
</feature>
<evidence type="ECO:0000313" key="6">
    <source>
        <dbReference type="EMBL" id="MBA8796023.1"/>
    </source>
</evidence>
<evidence type="ECO:0000256" key="4">
    <source>
        <dbReference type="SAM" id="SignalP"/>
    </source>
</evidence>
<feature type="chain" id="PRO_5038524344" evidence="4">
    <location>
        <begin position="26"/>
        <end position="349"/>
    </location>
</feature>
<dbReference type="SUPFAM" id="SSF53474">
    <property type="entry name" value="alpha/beta-Hydrolases"/>
    <property type="match status" value="1"/>
</dbReference>
<dbReference type="InterPro" id="IPR050261">
    <property type="entry name" value="FrsA_esterase"/>
</dbReference>
<dbReference type="GO" id="GO:0006508">
    <property type="term" value="P:proteolysis"/>
    <property type="evidence" value="ECO:0007669"/>
    <property type="project" value="InterPro"/>
</dbReference>
<dbReference type="RefSeq" id="WP_182561608.1">
    <property type="nucleotide sequence ID" value="NZ_JACGWT010000006.1"/>
</dbReference>
<accession>A0A7W3IVH8</accession>
<comment type="caution">
    <text evidence="6">The sequence shown here is derived from an EMBL/GenBank/DDBJ whole genome shotgun (WGS) entry which is preliminary data.</text>
</comment>
<proteinExistence type="inferred from homology"/>
<dbReference type="EMBL" id="JACGWT010000006">
    <property type="protein sequence ID" value="MBA8796023.1"/>
    <property type="molecule type" value="Genomic_DNA"/>
</dbReference>
<evidence type="ECO:0000259" key="5">
    <source>
        <dbReference type="Pfam" id="PF00326"/>
    </source>
</evidence>
<dbReference type="Gene3D" id="3.40.50.1820">
    <property type="entry name" value="alpha/beta hydrolase"/>
    <property type="match status" value="1"/>
</dbReference>
<name>A0A7W3IVH8_9ACTN</name>
<comment type="similarity">
    <text evidence="1">Belongs to the AB hydrolase superfamily.</text>
</comment>
<keyword evidence="7" id="KW-1185">Reference proteome</keyword>
<feature type="compositionally biased region" description="Low complexity" evidence="3">
    <location>
        <begin position="28"/>
        <end position="95"/>
    </location>
</feature>
<dbReference type="GO" id="GO:0052689">
    <property type="term" value="F:carboxylic ester hydrolase activity"/>
    <property type="evidence" value="ECO:0007669"/>
    <property type="project" value="UniProtKB-ARBA"/>
</dbReference>
<keyword evidence="2" id="KW-0378">Hydrolase</keyword>
<organism evidence="6 7">
    <name type="scientific">Microlunatus kandeliicorticis</name>
    <dbReference type="NCBI Taxonomy" id="1759536"/>
    <lineage>
        <taxon>Bacteria</taxon>
        <taxon>Bacillati</taxon>
        <taxon>Actinomycetota</taxon>
        <taxon>Actinomycetes</taxon>
        <taxon>Propionibacteriales</taxon>
        <taxon>Propionibacteriaceae</taxon>
        <taxon>Microlunatus</taxon>
    </lineage>
</organism>
<gene>
    <name evidence="6" type="ORF">FHX74_003664</name>
</gene>
<dbReference type="PANTHER" id="PTHR22946">
    <property type="entry name" value="DIENELACTONE HYDROLASE DOMAIN-CONTAINING PROTEIN-RELATED"/>
    <property type="match status" value="1"/>
</dbReference>
<dbReference type="AlphaFoldDB" id="A0A7W3IVH8"/>
<dbReference type="GO" id="GO:0008236">
    <property type="term" value="F:serine-type peptidase activity"/>
    <property type="evidence" value="ECO:0007669"/>
    <property type="project" value="InterPro"/>
</dbReference>
<evidence type="ECO:0000256" key="1">
    <source>
        <dbReference type="ARBA" id="ARBA00008645"/>
    </source>
</evidence>
<evidence type="ECO:0000256" key="3">
    <source>
        <dbReference type="SAM" id="MobiDB-lite"/>
    </source>
</evidence>
<reference evidence="6 7" key="1">
    <citation type="submission" date="2020-07" db="EMBL/GenBank/DDBJ databases">
        <title>Sequencing the genomes of 1000 actinobacteria strains.</title>
        <authorList>
            <person name="Klenk H.-P."/>
        </authorList>
    </citation>
    <scope>NUCLEOTIDE SEQUENCE [LARGE SCALE GENOMIC DNA]</scope>
    <source>
        <strain evidence="6 7">DSM 100723</strain>
    </source>
</reference>
<dbReference type="Proteomes" id="UP000523079">
    <property type="component" value="Unassembled WGS sequence"/>
</dbReference>
<sequence>MNRLRRRDLLVLGSGLLGASAVGVAAGCSPAGDGSGRPSPSRVVPPAGTSATPGASASTTPSVTPSVTPSATPSATGSATPATPSAPSTGSAAPAEEQLPPVRDPRSLPALMRGTYRSAAPRRVRTLERNDRWTSTAIRYRSGDATISGVLWTPRGDGPHPAVVLNHGYIDPRTYWSGQGMPREQRYLADRGFVVLHTDYRGHARSSRASALERELRLGYAVDAVNAAQALRAMPQVADDKIAMFGRSMGGGVTYSALVVAPEVVRAGLVWAPVSSSFTDNYERWTAPKRGGTADELRRRWGTPDDAKPFYADLSPRSFFDRGSPSRYGSSTAPATRPARSGGRAGRPR</sequence>
<evidence type="ECO:0000256" key="2">
    <source>
        <dbReference type="ARBA" id="ARBA00022801"/>
    </source>
</evidence>